<dbReference type="RefSeq" id="WP_386709070.1">
    <property type="nucleotide sequence ID" value="NZ_JBHRYF010000008.1"/>
</dbReference>
<accession>A0ABV7UTX0</accession>
<proteinExistence type="predicted"/>
<sequence>MSMPGPDHDRGEREAHEWEVQERGRRQAADADAAWNAPAVTGIVRGASSGIDAAASPSIAADAVAADAYRRIAQALRRPPPVDLPPDFAVRMARMAETLAQAPAPTAVPAAAADPLLERVLLRALVAAFVLGAVVVGFVYGARVFTQLQAAIGAQGVQWVALLAGCLGLSWSLGRLRALAGHDSRHRRPA</sequence>
<evidence type="ECO:0000256" key="1">
    <source>
        <dbReference type="SAM" id="MobiDB-lite"/>
    </source>
</evidence>
<keyword evidence="4" id="KW-1185">Reference proteome</keyword>
<gene>
    <name evidence="3" type="ORF">ACFOM9_08710</name>
</gene>
<feature type="compositionally biased region" description="Basic and acidic residues" evidence="1">
    <location>
        <begin position="1"/>
        <end position="29"/>
    </location>
</feature>
<keyword evidence="2" id="KW-0812">Transmembrane</keyword>
<dbReference type="Proteomes" id="UP001595724">
    <property type="component" value="Unassembled WGS sequence"/>
</dbReference>
<feature type="transmembrane region" description="Helical" evidence="2">
    <location>
        <begin position="124"/>
        <end position="145"/>
    </location>
</feature>
<comment type="caution">
    <text evidence="3">The sequence shown here is derived from an EMBL/GenBank/DDBJ whole genome shotgun (WGS) entry which is preliminary data.</text>
</comment>
<protein>
    <submittedName>
        <fullName evidence="3">Uncharacterized protein</fullName>
    </submittedName>
</protein>
<feature type="transmembrane region" description="Helical" evidence="2">
    <location>
        <begin position="157"/>
        <end position="178"/>
    </location>
</feature>
<feature type="region of interest" description="Disordered" evidence="1">
    <location>
        <begin position="1"/>
        <end position="32"/>
    </location>
</feature>
<keyword evidence="2" id="KW-1133">Transmembrane helix</keyword>
<keyword evidence="2" id="KW-0472">Membrane</keyword>
<reference evidence="4" key="1">
    <citation type="journal article" date="2019" name="Int. J. Syst. Evol. Microbiol.">
        <title>The Global Catalogue of Microorganisms (GCM) 10K type strain sequencing project: providing services to taxonomists for standard genome sequencing and annotation.</title>
        <authorList>
            <consortium name="The Broad Institute Genomics Platform"/>
            <consortium name="The Broad Institute Genome Sequencing Center for Infectious Disease"/>
            <person name="Wu L."/>
            <person name="Ma J."/>
        </authorList>
    </citation>
    <scope>NUCLEOTIDE SEQUENCE [LARGE SCALE GENOMIC DNA]</scope>
    <source>
        <strain evidence="4">KCTC 42211</strain>
    </source>
</reference>
<evidence type="ECO:0000313" key="4">
    <source>
        <dbReference type="Proteomes" id="UP001595724"/>
    </source>
</evidence>
<name>A0ABV7UTX0_9GAMM</name>
<evidence type="ECO:0000313" key="3">
    <source>
        <dbReference type="EMBL" id="MFC3660143.1"/>
    </source>
</evidence>
<evidence type="ECO:0000256" key="2">
    <source>
        <dbReference type="SAM" id="Phobius"/>
    </source>
</evidence>
<dbReference type="EMBL" id="JBHRYF010000008">
    <property type="protein sequence ID" value="MFC3660143.1"/>
    <property type="molecule type" value="Genomic_DNA"/>
</dbReference>
<organism evidence="3 4">
    <name type="scientific">Luteimonas notoginsengisoli</name>
    <dbReference type="NCBI Taxonomy" id="1578200"/>
    <lineage>
        <taxon>Bacteria</taxon>
        <taxon>Pseudomonadati</taxon>
        <taxon>Pseudomonadota</taxon>
        <taxon>Gammaproteobacteria</taxon>
        <taxon>Lysobacterales</taxon>
        <taxon>Lysobacteraceae</taxon>
        <taxon>Luteimonas</taxon>
    </lineage>
</organism>